<accession>A0A9Q1KY26</accession>
<feature type="compositionally biased region" description="Basic and acidic residues" evidence="1">
    <location>
        <begin position="336"/>
        <end position="355"/>
    </location>
</feature>
<dbReference type="OrthoDB" id="10567833at2759"/>
<name>A0A9Q1KY26_9CARY</name>
<feature type="region of interest" description="Disordered" evidence="1">
    <location>
        <begin position="525"/>
        <end position="544"/>
    </location>
</feature>
<feature type="compositionally biased region" description="Basic and acidic residues" evidence="1">
    <location>
        <begin position="158"/>
        <end position="167"/>
    </location>
</feature>
<feature type="compositionally biased region" description="Acidic residues" evidence="1">
    <location>
        <begin position="235"/>
        <end position="248"/>
    </location>
</feature>
<evidence type="ECO:0000256" key="1">
    <source>
        <dbReference type="SAM" id="MobiDB-lite"/>
    </source>
</evidence>
<gene>
    <name evidence="2" type="ORF">Cgig2_016596</name>
</gene>
<comment type="caution">
    <text evidence="2">The sequence shown here is derived from an EMBL/GenBank/DDBJ whole genome shotgun (WGS) entry which is preliminary data.</text>
</comment>
<feature type="compositionally biased region" description="Polar residues" evidence="1">
    <location>
        <begin position="31"/>
        <end position="40"/>
    </location>
</feature>
<feature type="region of interest" description="Disordered" evidence="1">
    <location>
        <begin position="332"/>
        <end position="400"/>
    </location>
</feature>
<dbReference type="Proteomes" id="UP001153076">
    <property type="component" value="Unassembled WGS sequence"/>
</dbReference>
<protein>
    <submittedName>
        <fullName evidence="2">Uncharacterized protein</fullName>
    </submittedName>
</protein>
<dbReference type="AlphaFoldDB" id="A0A9Q1KY26"/>
<reference evidence="2" key="1">
    <citation type="submission" date="2022-04" db="EMBL/GenBank/DDBJ databases">
        <title>Carnegiea gigantea Genome sequencing and assembly v2.</title>
        <authorList>
            <person name="Copetti D."/>
            <person name="Sanderson M.J."/>
            <person name="Burquez A."/>
            <person name="Wojciechowski M.F."/>
        </authorList>
    </citation>
    <scope>NUCLEOTIDE SEQUENCE</scope>
    <source>
        <strain evidence="2">SGP5-SGP5p</strain>
        <tissue evidence="2">Aerial part</tissue>
    </source>
</reference>
<organism evidence="2 3">
    <name type="scientific">Carnegiea gigantea</name>
    <dbReference type="NCBI Taxonomy" id="171969"/>
    <lineage>
        <taxon>Eukaryota</taxon>
        <taxon>Viridiplantae</taxon>
        <taxon>Streptophyta</taxon>
        <taxon>Embryophyta</taxon>
        <taxon>Tracheophyta</taxon>
        <taxon>Spermatophyta</taxon>
        <taxon>Magnoliopsida</taxon>
        <taxon>eudicotyledons</taxon>
        <taxon>Gunneridae</taxon>
        <taxon>Pentapetalae</taxon>
        <taxon>Caryophyllales</taxon>
        <taxon>Cactineae</taxon>
        <taxon>Cactaceae</taxon>
        <taxon>Cactoideae</taxon>
        <taxon>Echinocereeae</taxon>
        <taxon>Carnegiea</taxon>
    </lineage>
</organism>
<feature type="region of interest" description="Disordered" evidence="1">
    <location>
        <begin position="120"/>
        <end position="178"/>
    </location>
</feature>
<feature type="region of interest" description="Disordered" evidence="1">
    <location>
        <begin position="1"/>
        <end position="44"/>
    </location>
</feature>
<keyword evidence="3" id="KW-1185">Reference proteome</keyword>
<dbReference type="PANTHER" id="PTHR33427:SF2">
    <property type="entry name" value="TRICHOHYALIN"/>
    <property type="match status" value="1"/>
</dbReference>
<feature type="region of interest" description="Disordered" evidence="1">
    <location>
        <begin position="61"/>
        <end position="86"/>
    </location>
</feature>
<proteinExistence type="predicted"/>
<feature type="compositionally biased region" description="Basic and acidic residues" evidence="1">
    <location>
        <begin position="364"/>
        <end position="390"/>
    </location>
</feature>
<feature type="region of interest" description="Disordered" evidence="1">
    <location>
        <begin position="208"/>
        <end position="314"/>
    </location>
</feature>
<dbReference type="EMBL" id="JAKOGI010000006">
    <property type="protein sequence ID" value="KAJ8452015.1"/>
    <property type="molecule type" value="Genomic_DNA"/>
</dbReference>
<dbReference type="PANTHER" id="PTHR33427">
    <property type="entry name" value="HNH ENDONUCLEASE"/>
    <property type="match status" value="1"/>
</dbReference>
<feature type="compositionally biased region" description="Basic and acidic residues" evidence="1">
    <location>
        <begin position="301"/>
        <end position="314"/>
    </location>
</feature>
<evidence type="ECO:0000313" key="2">
    <source>
        <dbReference type="EMBL" id="KAJ8452015.1"/>
    </source>
</evidence>
<feature type="compositionally biased region" description="Basic and acidic residues" evidence="1">
    <location>
        <begin position="259"/>
        <end position="275"/>
    </location>
</feature>
<evidence type="ECO:0000313" key="3">
    <source>
        <dbReference type="Proteomes" id="UP001153076"/>
    </source>
</evidence>
<feature type="compositionally biased region" description="Basic and acidic residues" evidence="1">
    <location>
        <begin position="120"/>
        <end position="151"/>
    </location>
</feature>
<sequence>MGEPFTRVETPHKENTKIGLEAGGESEELNDFQTAESHNFPQPFMESKDQLRLAPAALVRARNQSHDPPPSTMESLEINKPTRPSPIRSIVYKEQGRLNQAATSALMARLEAQKAIRGSAEKELQKRLNQRDDLEKQMQPKWEARKRSRTDNDDDAQCEEKNDKTDKTLISLPKTTKTKMRLHKEQRVLLEEEQKLLEAFLSLIEERKGEERQEEEEELKQQSNEPLRLTLGQDTSEDQVEDVNEDEGTSQSHRIQRSKLQEDEESRKEKGKGNVEKWLQILLENTGENDLSPPKTVQESDLSKTDEIIKMPNEKYPQKEIAVLRVPISGQSNRAAYHEKKNEDTVETEARKPETSKGNVPIKILEEKNPKKQKLDPRRKNEVVKTEGSKPRSVSTSMRSITSRAGVIGKGEEIRKSLGGGSPCWADISLFERHGAGRSRPDAAPVQLSFDLALLREEYLDDCSYRQLLILKSVSIPVELDPQIQELVPVLVGPVSGFLDPVPEPVGTGSTTGYPHVGPGNRVWGSVLAPSVHDPEPEPVATGS</sequence>